<keyword evidence="9 19" id="KW-0808">Transferase</keyword>
<dbReference type="NCBIfam" id="TIGR00317">
    <property type="entry name" value="cobS"/>
    <property type="match status" value="1"/>
</dbReference>
<feature type="transmembrane region" description="Helical" evidence="19">
    <location>
        <begin position="37"/>
        <end position="54"/>
    </location>
</feature>
<keyword evidence="10 19" id="KW-0812">Transmembrane</keyword>
<organism evidence="20 21">
    <name type="scientific">Tenacibaculum dicentrarchi</name>
    <dbReference type="NCBI Taxonomy" id="669041"/>
    <lineage>
        <taxon>Bacteria</taxon>
        <taxon>Pseudomonadati</taxon>
        <taxon>Bacteroidota</taxon>
        <taxon>Flavobacteriia</taxon>
        <taxon>Flavobacteriales</taxon>
        <taxon>Flavobacteriaceae</taxon>
        <taxon>Tenacibaculum</taxon>
    </lineage>
</organism>
<feature type="transmembrane region" description="Helical" evidence="19">
    <location>
        <begin position="182"/>
        <end position="200"/>
    </location>
</feature>
<dbReference type="PANTHER" id="PTHR34148">
    <property type="entry name" value="ADENOSYLCOBINAMIDE-GDP RIBAZOLETRANSFERASE"/>
    <property type="match status" value="1"/>
</dbReference>
<dbReference type="GO" id="GO:0051073">
    <property type="term" value="F:adenosylcobinamide-GDP ribazoletransferase activity"/>
    <property type="evidence" value="ECO:0007669"/>
    <property type="project" value="UniProtKB-EC"/>
</dbReference>
<dbReference type="NCBIfam" id="NF001277">
    <property type="entry name" value="PRK00235.1-3"/>
    <property type="match status" value="1"/>
</dbReference>
<keyword evidence="12 19" id="KW-1133">Transmembrane helix</keyword>
<evidence type="ECO:0000256" key="14">
    <source>
        <dbReference type="ARBA" id="ARBA00025228"/>
    </source>
</evidence>
<comment type="function">
    <text evidence="14 19">Joins adenosylcobinamide-GDP and alpha-ribazole to generate adenosylcobalamin (Ado-cobalamin). Also synthesizes adenosylcobalamin 5'-phosphate from adenosylcobinamide-GDP and alpha-ribazole 5'-phosphate.</text>
</comment>
<comment type="catalytic activity">
    <reaction evidence="17 19">
        <text>alpha-ribazole + adenosylcob(III)inamide-GDP = adenosylcob(III)alamin + GMP + H(+)</text>
        <dbReference type="Rhea" id="RHEA:16049"/>
        <dbReference type="ChEBI" id="CHEBI:10329"/>
        <dbReference type="ChEBI" id="CHEBI:15378"/>
        <dbReference type="ChEBI" id="CHEBI:18408"/>
        <dbReference type="ChEBI" id="CHEBI:58115"/>
        <dbReference type="ChEBI" id="CHEBI:60487"/>
        <dbReference type="EC" id="2.7.8.26"/>
    </reaction>
</comment>
<evidence type="ECO:0000256" key="5">
    <source>
        <dbReference type="ARBA" id="ARBA00013200"/>
    </source>
</evidence>
<feature type="transmembrane region" description="Helical" evidence="19">
    <location>
        <begin position="142"/>
        <end position="162"/>
    </location>
</feature>
<accession>A0ABM9NUK4</accession>
<evidence type="ECO:0000256" key="1">
    <source>
        <dbReference type="ARBA" id="ARBA00001946"/>
    </source>
</evidence>
<evidence type="ECO:0000256" key="10">
    <source>
        <dbReference type="ARBA" id="ARBA00022692"/>
    </source>
</evidence>
<keyword evidence="7 19" id="KW-1003">Cell membrane</keyword>
<evidence type="ECO:0000256" key="16">
    <source>
        <dbReference type="ARBA" id="ARBA00032853"/>
    </source>
</evidence>
<feature type="transmembrane region" description="Helical" evidence="19">
    <location>
        <begin position="206"/>
        <end position="224"/>
    </location>
</feature>
<evidence type="ECO:0000256" key="18">
    <source>
        <dbReference type="ARBA" id="ARBA00049504"/>
    </source>
</evidence>
<protein>
    <recommendedName>
        <fullName evidence="6 19">Adenosylcobinamide-GDP ribazoletransferase</fullName>
        <ecNumber evidence="5 19">2.7.8.26</ecNumber>
    </recommendedName>
    <alternativeName>
        <fullName evidence="16 19">Cobalamin synthase</fullName>
    </alternativeName>
    <alternativeName>
        <fullName evidence="15 19">Cobalamin-5'-phosphate synthase</fullName>
    </alternativeName>
</protein>
<evidence type="ECO:0000256" key="7">
    <source>
        <dbReference type="ARBA" id="ARBA00022475"/>
    </source>
</evidence>
<proteinExistence type="inferred from homology"/>
<keyword evidence="13 19" id="KW-0472">Membrane</keyword>
<evidence type="ECO:0000256" key="4">
    <source>
        <dbReference type="ARBA" id="ARBA00010561"/>
    </source>
</evidence>
<evidence type="ECO:0000256" key="19">
    <source>
        <dbReference type="HAMAP-Rule" id="MF_00719"/>
    </source>
</evidence>
<comment type="similarity">
    <text evidence="4 19">Belongs to the CobS family.</text>
</comment>
<evidence type="ECO:0000256" key="12">
    <source>
        <dbReference type="ARBA" id="ARBA00022989"/>
    </source>
</evidence>
<comment type="catalytic activity">
    <reaction evidence="18 19">
        <text>alpha-ribazole 5'-phosphate + adenosylcob(III)inamide-GDP = adenosylcob(III)alamin 5'-phosphate + GMP + H(+)</text>
        <dbReference type="Rhea" id="RHEA:23560"/>
        <dbReference type="ChEBI" id="CHEBI:15378"/>
        <dbReference type="ChEBI" id="CHEBI:57918"/>
        <dbReference type="ChEBI" id="CHEBI:58115"/>
        <dbReference type="ChEBI" id="CHEBI:60487"/>
        <dbReference type="ChEBI" id="CHEBI:60493"/>
        <dbReference type="EC" id="2.7.8.26"/>
    </reaction>
</comment>
<dbReference type="InterPro" id="IPR003805">
    <property type="entry name" value="CobS"/>
</dbReference>
<evidence type="ECO:0000256" key="6">
    <source>
        <dbReference type="ARBA" id="ARBA00015850"/>
    </source>
</evidence>
<reference evidence="20 21" key="1">
    <citation type="submission" date="2024-05" db="EMBL/GenBank/DDBJ databases">
        <authorList>
            <person name="Duchaud E."/>
        </authorList>
    </citation>
    <scope>NUCLEOTIDE SEQUENCE [LARGE SCALE GENOMIC DNA]</scope>
    <source>
        <strain evidence="20">Ena-SAMPLE-TAB-13-05-2024-13:56:06:370-140309</strain>
    </source>
</reference>
<dbReference type="HAMAP" id="MF_00719">
    <property type="entry name" value="CobS"/>
    <property type="match status" value="1"/>
</dbReference>
<evidence type="ECO:0000256" key="9">
    <source>
        <dbReference type="ARBA" id="ARBA00022679"/>
    </source>
</evidence>
<comment type="cofactor">
    <cofactor evidence="1 19">
        <name>Mg(2+)</name>
        <dbReference type="ChEBI" id="CHEBI:18420"/>
    </cofactor>
</comment>
<evidence type="ECO:0000256" key="15">
    <source>
        <dbReference type="ARBA" id="ARBA00032605"/>
    </source>
</evidence>
<evidence type="ECO:0000256" key="2">
    <source>
        <dbReference type="ARBA" id="ARBA00004651"/>
    </source>
</evidence>
<gene>
    <name evidence="19 20" type="primary">cobS</name>
    <name evidence="20" type="ORF">TD3509T_0856</name>
</gene>
<evidence type="ECO:0000256" key="3">
    <source>
        <dbReference type="ARBA" id="ARBA00004663"/>
    </source>
</evidence>
<dbReference type="PANTHER" id="PTHR34148:SF1">
    <property type="entry name" value="ADENOSYLCOBINAMIDE-GDP RIBAZOLETRANSFERASE"/>
    <property type="match status" value="1"/>
</dbReference>
<dbReference type="EC" id="2.7.8.26" evidence="5 19"/>
<sequence>MKNQIHYFLTAILFFTRIPCPKWVNHSPEILNKSSRYFSLVGILIGSISGFIYVGTSFLFTPSIALVFSLIASVWTTGAFHEDGFADVCDGFGGGWTKDKILTIMKDSRLGTYGVVGIICLLSIKLLSLHELLQLNNSVQNIPLVLISGHAISRFIATILLYTHEYVRDIDTAKVKPTTKKMSTKALIISGFFGILPLVFFQDIKIFAVLIPLLLTYLYMSHFFKKWIGGQTGDCAGALQQVSEVIFYLSILILWKLF</sequence>
<evidence type="ECO:0000256" key="11">
    <source>
        <dbReference type="ARBA" id="ARBA00022842"/>
    </source>
</evidence>
<evidence type="ECO:0000313" key="21">
    <source>
        <dbReference type="Proteomes" id="UP001497514"/>
    </source>
</evidence>
<dbReference type="RefSeq" id="WP_101903484.1">
    <property type="nucleotide sequence ID" value="NZ_OZ038524.1"/>
</dbReference>
<dbReference type="EMBL" id="OZ038524">
    <property type="protein sequence ID" value="CAL2079602.1"/>
    <property type="molecule type" value="Genomic_DNA"/>
</dbReference>
<feature type="transmembrane region" description="Helical" evidence="19">
    <location>
        <begin position="236"/>
        <end position="255"/>
    </location>
</feature>
<name>A0ABM9NUK4_9FLAO</name>
<keyword evidence="11 19" id="KW-0460">Magnesium</keyword>
<dbReference type="Proteomes" id="UP001497514">
    <property type="component" value="Chromosome"/>
</dbReference>
<evidence type="ECO:0000256" key="8">
    <source>
        <dbReference type="ARBA" id="ARBA00022573"/>
    </source>
</evidence>
<evidence type="ECO:0000256" key="13">
    <source>
        <dbReference type="ARBA" id="ARBA00023136"/>
    </source>
</evidence>
<keyword evidence="8 19" id="KW-0169">Cobalamin biosynthesis</keyword>
<comment type="subcellular location">
    <subcellularLocation>
        <location evidence="2 19">Cell membrane</location>
        <topology evidence="2 19">Multi-pass membrane protein</topology>
    </subcellularLocation>
</comment>
<dbReference type="Pfam" id="PF02654">
    <property type="entry name" value="CobS"/>
    <property type="match status" value="1"/>
</dbReference>
<keyword evidence="21" id="KW-1185">Reference proteome</keyword>
<comment type="pathway">
    <text evidence="3 19">Cofactor biosynthesis; adenosylcobalamin biosynthesis; adenosylcobalamin from cob(II)yrinate a,c-diamide: step 7/7.</text>
</comment>
<evidence type="ECO:0000256" key="17">
    <source>
        <dbReference type="ARBA" id="ARBA00048623"/>
    </source>
</evidence>
<evidence type="ECO:0000313" key="20">
    <source>
        <dbReference type="EMBL" id="CAL2079602.1"/>
    </source>
</evidence>
<feature type="transmembrane region" description="Helical" evidence="19">
    <location>
        <begin position="110"/>
        <end position="130"/>
    </location>
</feature>